<evidence type="ECO:0000313" key="3">
    <source>
        <dbReference type="Proteomes" id="UP000779508"/>
    </source>
</evidence>
<protein>
    <submittedName>
        <fullName evidence="2">DUF3794 domain-containing protein</fullName>
    </submittedName>
</protein>
<reference evidence="2 3" key="1">
    <citation type="submission" date="2021-06" db="EMBL/GenBank/DDBJ databases">
        <authorList>
            <person name="Sun Q."/>
            <person name="Li D."/>
        </authorList>
    </citation>
    <scope>NUCLEOTIDE SEQUENCE [LARGE SCALE GENOMIC DNA]</scope>
    <source>
        <strain evidence="2 3">MSJ-5</strain>
    </source>
</reference>
<accession>A0ABS6G0Q9</accession>
<organism evidence="2 3">
    <name type="scientific">Alkaliphilus flagellatus</name>
    <dbReference type="NCBI Taxonomy" id="2841507"/>
    <lineage>
        <taxon>Bacteria</taxon>
        <taxon>Bacillati</taxon>
        <taxon>Bacillota</taxon>
        <taxon>Clostridia</taxon>
        <taxon>Peptostreptococcales</taxon>
        <taxon>Natronincolaceae</taxon>
        <taxon>Alkaliphilus</taxon>
    </lineage>
</organism>
<dbReference type="InterPro" id="IPR024300">
    <property type="entry name" value="SipL_SPOCS_dom"/>
</dbReference>
<proteinExistence type="predicted"/>
<dbReference type="Proteomes" id="UP000779508">
    <property type="component" value="Unassembled WGS sequence"/>
</dbReference>
<feature type="domain" description="LysM" evidence="1">
    <location>
        <begin position="472"/>
        <end position="516"/>
    </location>
</feature>
<sequence>MSVELIRDLFKLDQVVGENIAQTIVEGDILVPDTKPDITRVLSANGKVQLTKQEIMDNKIAVEGTTYFKILYVSEKGEQPLYSIDSSTEFKQSIEIEGINSKMKSEVVAEVEHVDFNINNDRKIGVKAVINLTGKGIEEKTMEITKDLAGLEDIQVLKETFQYTDIVGVNKSETLVKDNFEIDEDEYEIKEVLKWDATVLERETKITDGKVIVGGIVNIDLLYVDEDDENPLKIIKREIPFTHFVEITDAFSDMKYKLKLSVDELYYDIKENIRGERKIVEIEGVIKVEAKVMDTQSREILVDTYSPSKVLKINKKQIELNENIGMNRAHVLLRETLDIPHGHPPINEVFSVNVKPILTDYSLVVDKTMIEGILEATIMYKAMEGIQPLYSFIQEVPFKHYVDLEGLQEDMEAEVELFIEETNYNVINGEQVELKINVGATCEAYCKKVIDVIANIDELEEDVNITSRPSLTIYFMQPEDTLWKVAKRYHTTVQRIMETNQIENPVAVKAGDHIIIEKVHNFKL</sequence>
<name>A0ABS6G0Q9_9FIRM</name>
<dbReference type="PROSITE" id="PS51782">
    <property type="entry name" value="LYSM"/>
    <property type="match status" value="1"/>
</dbReference>
<dbReference type="Pfam" id="PF01476">
    <property type="entry name" value="LysM"/>
    <property type="match status" value="1"/>
</dbReference>
<comment type="caution">
    <text evidence="2">The sequence shown here is derived from an EMBL/GenBank/DDBJ whole genome shotgun (WGS) entry which is preliminary data.</text>
</comment>
<dbReference type="Pfam" id="PF12673">
    <property type="entry name" value="SipL"/>
    <property type="match status" value="3"/>
</dbReference>
<dbReference type="CDD" id="cd00118">
    <property type="entry name" value="LysM"/>
    <property type="match status" value="1"/>
</dbReference>
<dbReference type="InterPro" id="IPR018392">
    <property type="entry name" value="LysM"/>
</dbReference>
<gene>
    <name evidence="2" type="ORF">KQI88_06630</name>
</gene>
<dbReference type="SMART" id="SM00257">
    <property type="entry name" value="LysM"/>
    <property type="match status" value="1"/>
</dbReference>
<evidence type="ECO:0000259" key="1">
    <source>
        <dbReference type="PROSITE" id="PS51782"/>
    </source>
</evidence>
<dbReference type="EMBL" id="JAHLQK010000002">
    <property type="protein sequence ID" value="MBU5676087.1"/>
    <property type="molecule type" value="Genomic_DNA"/>
</dbReference>
<dbReference type="RefSeq" id="WP_216415567.1">
    <property type="nucleotide sequence ID" value="NZ_JAHLQK010000002.1"/>
</dbReference>
<keyword evidence="3" id="KW-1185">Reference proteome</keyword>
<evidence type="ECO:0000313" key="2">
    <source>
        <dbReference type="EMBL" id="MBU5676087.1"/>
    </source>
</evidence>